<dbReference type="Proteomes" id="UP000011096">
    <property type="component" value="Unassembled WGS sequence"/>
</dbReference>
<organism evidence="1 2">
    <name type="scientific">Colletotrichum fructicola (strain Nara gc5)</name>
    <name type="common">Anthracnose fungus</name>
    <name type="synonym">Colletotrichum gloeosporioides (strain Nara gc5)</name>
    <dbReference type="NCBI Taxonomy" id="1213859"/>
    <lineage>
        <taxon>Eukaryota</taxon>
        <taxon>Fungi</taxon>
        <taxon>Dikarya</taxon>
        <taxon>Ascomycota</taxon>
        <taxon>Pezizomycotina</taxon>
        <taxon>Sordariomycetes</taxon>
        <taxon>Hypocreomycetidae</taxon>
        <taxon>Glomerellales</taxon>
        <taxon>Glomerellaceae</taxon>
        <taxon>Colletotrichum</taxon>
        <taxon>Colletotrichum gloeosporioides species complex</taxon>
    </lineage>
</organism>
<gene>
    <name evidence="1" type="ORF">CGGC5_v016260</name>
</gene>
<proteinExistence type="predicted"/>
<name>A0A7J6IFK6_COLFN</name>
<protein>
    <submittedName>
        <fullName evidence="1">Uncharacterized protein</fullName>
    </submittedName>
</protein>
<dbReference type="RefSeq" id="XP_066007108.1">
    <property type="nucleotide sequence ID" value="XM_066153494.1"/>
</dbReference>
<reference evidence="1 2" key="2">
    <citation type="submission" date="2020-04" db="EMBL/GenBank/DDBJ databases">
        <title>Genome sequencing and assembly of multiple isolates from the Colletotrichum gloeosporioides species complex.</title>
        <authorList>
            <person name="Gan P."/>
            <person name="Shirasu K."/>
        </authorList>
    </citation>
    <scope>NUCLEOTIDE SEQUENCE [LARGE SCALE GENOMIC DNA]</scope>
    <source>
        <strain evidence="1 2">Nara gc5</strain>
    </source>
</reference>
<sequence length="71" mass="8275">MFIQRLSLYTRDIAWQRITAFDSIKAIERHRLEFAAKTDSQVPAYTEIKLLCRTPTTQDPNYLELISNLAS</sequence>
<accession>A0A7J6IFK6</accession>
<dbReference type="GeneID" id="43604425"/>
<evidence type="ECO:0000313" key="2">
    <source>
        <dbReference type="Proteomes" id="UP000011096"/>
    </source>
</evidence>
<dbReference type="AlphaFoldDB" id="A0A7J6IFK6"/>
<keyword evidence="2" id="KW-1185">Reference proteome</keyword>
<evidence type="ECO:0000313" key="1">
    <source>
        <dbReference type="EMBL" id="KAF4474751.1"/>
    </source>
</evidence>
<dbReference type="EMBL" id="ANPB02000010">
    <property type="protein sequence ID" value="KAF4474751.1"/>
    <property type="molecule type" value="Genomic_DNA"/>
</dbReference>
<comment type="caution">
    <text evidence="1">The sequence shown here is derived from an EMBL/GenBank/DDBJ whole genome shotgun (WGS) entry which is preliminary data.</text>
</comment>
<dbReference type="InParanoid" id="A0A7J6IFK6"/>
<reference evidence="1 2" key="1">
    <citation type="submission" date="2012-08" db="EMBL/GenBank/DDBJ databases">
        <authorList>
            <person name="Gan P.H.P."/>
            <person name="Ikeda K."/>
            <person name="Irieda H."/>
            <person name="Narusaka M."/>
            <person name="O'Connell R.J."/>
            <person name="Narusaka Y."/>
            <person name="Takano Y."/>
            <person name="Kubo Y."/>
            <person name="Shirasu K."/>
        </authorList>
    </citation>
    <scope>NUCLEOTIDE SEQUENCE [LARGE SCALE GENOMIC DNA]</scope>
    <source>
        <strain evidence="1 2">Nara gc5</strain>
    </source>
</reference>